<evidence type="ECO:0000313" key="2">
    <source>
        <dbReference type="Proteomes" id="UP000215145"/>
    </source>
</evidence>
<reference evidence="1 2" key="1">
    <citation type="submission" date="2017-07" db="EMBL/GenBank/DDBJ databases">
        <title>Paenibacillus herberti R33 genome sequencing and assembly.</title>
        <authorList>
            <person name="Su W."/>
        </authorList>
    </citation>
    <scope>NUCLEOTIDE SEQUENCE [LARGE SCALE GENOMIC DNA]</scope>
    <source>
        <strain evidence="1 2">R33</strain>
    </source>
</reference>
<name>A0A229NYM5_9BACL</name>
<sequence length="72" mass="8495">MAYTRPLHTDTDFQEALDDRIPVRVFRDDHMIESGGVIVRFDEQTVVLQSDVADFAYHSRSECEFFELRKRS</sequence>
<keyword evidence="2" id="KW-1185">Reference proteome</keyword>
<organism evidence="1 2">
    <name type="scientific">Paenibacillus herberti</name>
    <dbReference type="NCBI Taxonomy" id="1619309"/>
    <lineage>
        <taxon>Bacteria</taxon>
        <taxon>Bacillati</taxon>
        <taxon>Bacillota</taxon>
        <taxon>Bacilli</taxon>
        <taxon>Bacillales</taxon>
        <taxon>Paenibacillaceae</taxon>
        <taxon>Paenibacillus</taxon>
    </lineage>
</organism>
<dbReference type="RefSeq" id="WP_089525688.1">
    <property type="nucleotide sequence ID" value="NZ_NMUQ01000002.1"/>
</dbReference>
<comment type="caution">
    <text evidence="1">The sequence shown here is derived from an EMBL/GenBank/DDBJ whole genome shotgun (WGS) entry which is preliminary data.</text>
</comment>
<dbReference type="OrthoDB" id="2638183at2"/>
<accession>A0A229NYM5</accession>
<dbReference type="EMBL" id="NMUQ01000002">
    <property type="protein sequence ID" value="OXM14871.1"/>
    <property type="molecule type" value="Genomic_DNA"/>
</dbReference>
<proteinExistence type="predicted"/>
<gene>
    <name evidence="1" type="ORF">CGZ75_18570</name>
</gene>
<dbReference type="AlphaFoldDB" id="A0A229NYM5"/>
<evidence type="ECO:0000313" key="1">
    <source>
        <dbReference type="EMBL" id="OXM14871.1"/>
    </source>
</evidence>
<protein>
    <submittedName>
        <fullName evidence="1">Uncharacterized protein</fullName>
    </submittedName>
</protein>
<dbReference type="Proteomes" id="UP000215145">
    <property type="component" value="Unassembled WGS sequence"/>
</dbReference>